<evidence type="ECO:0000256" key="3">
    <source>
        <dbReference type="ARBA" id="ARBA00022723"/>
    </source>
</evidence>
<keyword evidence="6" id="KW-1015">Disulfide bond</keyword>
<gene>
    <name evidence="9" type="ORF">QBC37DRAFT_88039</name>
</gene>
<evidence type="ECO:0000256" key="2">
    <source>
        <dbReference type="ARBA" id="ARBA00022722"/>
    </source>
</evidence>
<dbReference type="GO" id="GO:0006308">
    <property type="term" value="P:DNA catabolic process"/>
    <property type="evidence" value="ECO:0007669"/>
    <property type="project" value="InterPro"/>
</dbReference>
<reference evidence="9" key="2">
    <citation type="submission" date="2023-05" db="EMBL/GenBank/DDBJ databases">
        <authorList>
            <consortium name="Lawrence Berkeley National Laboratory"/>
            <person name="Steindorff A."/>
            <person name="Hensen N."/>
            <person name="Bonometti L."/>
            <person name="Westerberg I."/>
            <person name="Brannstrom I.O."/>
            <person name="Guillou S."/>
            <person name="Cros-Aarteil S."/>
            <person name="Calhoun S."/>
            <person name="Haridas S."/>
            <person name="Kuo A."/>
            <person name="Mondo S."/>
            <person name="Pangilinan J."/>
            <person name="Riley R."/>
            <person name="Labutti K."/>
            <person name="Andreopoulos B."/>
            <person name="Lipzen A."/>
            <person name="Chen C."/>
            <person name="Yanf M."/>
            <person name="Daum C."/>
            <person name="Ng V."/>
            <person name="Clum A."/>
            <person name="Ohm R."/>
            <person name="Martin F."/>
            <person name="Silar P."/>
            <person name="Natvig D."/>
            <person name="Lalanne C."/>
            <person name="Gautier V."/>
            <person name="Ament-Velasquez S.L."/>
            <person name="Kruys A."/>
            <person name="Hutchinson M.I."/>
            <person name="Powell A.J."/>
            <person name="Barry K."/>
            <person name="Miller A.N."/>
            <person name="Grigoriev I.V."/>
            <person name="Debuchy R."/>
            <person name="Gladieux P."/>
            <person name="Thoren M.H."/>
            <person name="Johannesson H."/>
        </authorList>
    </citation>
    <scope>NUCLEOTIDE SEQUENCE</scope>
    <source>
        <strain evidence="9">PSN293</strain>
    </source>
</reference>
<dbReference type="GO" id="GO:0016788">
    <property type="term" value="F:hydrolase activity, acting on ester bonds"/>
    <property type="evidence" value="ECO:0007669"/>
    <property type="project" value="InterPro"/>
</dbReference>
<evidence type="ECO:0000256" key="1">
    <source>
        <dbReference type="ARBA" id="ARBA00009547"/>
    </source>
</evidence>
<proteinExistence type="inferred from homology"/>
<evidence type="ECO:0000313" key="10">
    <source>
        <dbReference type="Proteomes" id="UP001301769"/>
    </source>
</evidence>
<dbReference type="EMBL" id="MU858067">
    <property type="protein sequence ID" value="KAK4216610.1"/>
    <property type="molecule type" value="Genomic_DNA"/>
</dbReference>
<dbReference type="Proteomes" id="UP001301769">
    <property type="component" value="Unassembled WGS sequence"/>
</dbReference>
<keyword evidence="8" id="KW-0732">Signal</keyword>
<evidence type="ECO:0000313" key="9">
    <source>
        <dbReference type="EMBL" id="KAK4216610.1"/>
    </source>
</evidence>
<dbReference type="PANTHER" id="PTHR33146:SF26">
    <property type="entry name" value="ENDONUCLEASE 4"/>
    <property type="match status" value="1"/>
</dbReference>
<protein>
    <submittedName>
        <fullName evidence="9">S1/P1 nuclease</fullName>
    </submittedName>
</protein>
<feature type="chain" id="PRO_5042998232" evidence="8">
    <location>
        <begin position="21"/>
        <end position="311"/>
    </location>
</feature>
<dbReference type="CDD" id="cd11010">
    <property type="entry name" value="S1-P1_nuclease"/>
    <property type="match status" value="1"/>
</dbReference>
<dbReference type="GO" id="GO:0046872">
    <property type="term" value="F:metal ion binding"/>
    <property type="evidence" value="ECO:0007669"/>
    <property type="project" value="UniProtKB-KW"/>
</dbReference>
<feature type="signal peptide" evidence="8">
    <location>
        <begin position="1"/>
        <end position="20"/>
    </location>
</feature>
<dbReference type="InterPro" id="IPR008947">
    <property type="entry name" value="PLipase_C/P1_nuclease_dom_sf"/>
</dbReference>
<evidence type="ECO:0000256" key="4">
    <source>
        <dbReference type="ARBA" id="ARBA00022759"/>
    </source>
</evidence>
<keyword evidence="7" id="KW-0325">Glycoprotein</keyword>
<sequence>MKLSPLIIGAVTTLSGQTWAWGGFGHITVAYIASNFVSPKTATYFQTLLGNSTDDYLAGVATWADSVRYTKWGRFSGPLHYIDANDSPPSYCGIVYERDCNPSGCIVSAIQNYTSQILDPSLRESSRVIAAKFVIHFVGDIHQPLHNENVARGGNGILVTFDKTKFNLHHVWDTSIAEKLVPGGRVARQPYAQAKHLADQLSGQIVGGKFNESSRSWLEGMTLADPVATALQWAVEGNAHVCTTVMPQGPEAIRDQELGSDTVYLKNALPVIELQLAKAGYRLAAWLDMIAAAAPGNFKTDDFSLPGGSDL</sequence>
<dbReference type="GO" id="GO:0003676">
    <property type="term" value="F:nucleic acid binding"/>
    <property type="evidence" value="ECO:0007669"/>
    <property type="project" value="InterPro"/>
</dbReference>
<dbReference type="AlphaFoldDB" id="A0AAN7BD55"/>
<reference evidence="9" key="1">
    <citation type="journal article" date="2023" name="Mol. Phylogenet. Evol.">
        <title>Genome-scale phylogeny and comparative genomics of the fungal order Sordariales.</title>
        <authorList>
            <person name="Hensen N."/>
            <person name="Bonometti L."/>
            <person name="Westerberg I."/>
            <person name="Brannstrom I.O."/>
            <person name="Guillou S."/>
            <person name="Cros-Aarteil S."/>
            <person name="Calhoun S."/>
            <person name="Haridas S."/>
            <person name="Kuo A."/>
            <person name="Mondo S."/>
            <person name="Pangilinan J."/>
            <person name="Riley R."/>
            <person name="LaButti K."/>
            <person name="Andreopoulos B."/>
            <person name="Lipzen A."/>
            <person name="Chen C."/>
            <person name="Yan M."/>
            <person name="Daum C."/>
            <person name="Ng V."/>
            <person name="Clum A."/>
            <person name="Steindorff A."/>
            <person name="Ohm R.A."/>
            <person name="Martin F."/>
            <person name="Silar P."/>
            <person name="Natvig D.O."/>
            <person name="Lalanne C."/>
            <person name="Gautier V."/>
            <person name="Ament-Velasquez S.L."/>
            <person name="Kruys A."/>
            <person name="Hutchinson M.I."/>
            <person name="Powell A.J."/>
            <person name="Barry K."/>
            <person name="Miller A.N."/>
            <person name="Grigoriev I.V."/>
            <person name="Debuchy R."/>
            <person name="Gladieux P."/>
            <person name="Hiltunen Thoren M."/>
            <person name="Johannesson H."/>
        </authorList>
    </citation>
    <scope>NUCLEOTIDE SEQUENCE</scope>
    <source>
        <strain evidence="9">PSN293</strain>
    </source>
</reference>
<evidence type="ECO:0000256" key="6">
    <source>
        <dbReference type="ARBA" id="ARBA00023157"/>
    </source>
</evidence>
<keyword evidence="2" id="KW-0540">Nuclease</keyword>
<dbReference type="Pfam" id="PF02265">
    <property type="entry name" value="S1-P1_nuclease"/>
    <property type="match status" value="1"/>
</dbReference>
<evidence type="ECO:0000256" key="5">
    <source>
        <dbReference type="ARBA" id="ARBA00022801"/>
    </source>
</evidence>
<keyword evidence="3" id="KW-0479">Metal-binding</keyword>
<comment type="similarity">
    <text evidence="1">Belongs to the nuclease type I family.</text>
</comment>
<evidence type="ECO:0000256" key="7">
    <source>
        <dbReference type="ARBA" id="ARBA00023180"/>
    </source>
</evidence>
<keyword evidence="10" id="KW-1185">Reference proteome</keyword>
<evidence type="ECO:0000256" key="8">
    <source>
        <dbReference type="SAM" id="SignalP"/>
    </source>
</evidence>
<dbReference type="GO" id="GO:0004519">
    <property type="term" value="F:endonuclease activity"/>
    <property type="evidence" value="ECO:0007669"/>
    <property type="project" value="UniProtKB-KW"/>
</dbReference>
<organism evidence="9 10">
    <name type="scientific">Rhypophila decipiens</name>
    <dbReference type="NCBI Taxonomy" id="261697"/>
    <lineage>
        <taxon>Eukaryota</taxon>
        <taxon>Fungi</taxon>
        <taxon>Dikarya</taxon>
        <taxon>Ascomycota</taxon>
        <taxon>Pezizomycotina</taxon>
        <taxon>Sordariomycetes</taxon>
        <taxon>Sordariomycetidae</taxon>
        <taxon>Sordariales</taxon>
        <taxon>Naviculisporaceae</taxon>
        <taxon>Rhypophila</taxon>
    </lineage>
</organism>
<name>A0AAN7BD55_9PEZI</name>
<dbReference type="SUPFAM" id="SSF48537">
    <property type="entry name" value="Phospholipase C/P1 nuclease"/>
    <property type="match status" value="1"/>
</dbReference>
<dbReference type="Gene3D" id="1.10.575.10">
    <property type="entry name" value="P1 Nuclease"/>
    <property type="match status" value="1"/>
</dbReference>
<comment type="caution">
    <text evidence="9">The sequence shown here is derived from an EMBL/GenBank/DDBJ whole genome shotgun (WGS) entry which is preliminary data.</text>
</comment>
<keyword evidence="4" id="KW-0255">Endonuclease</keyword>
<accession>A0AAN7BD55</accession>
<dbReference type="InterPro" id="IPR003154">
    <property type="entry name" value="S1/P1nuclease"/>
</dbReference>
<keyword evidence="5" id="KW-0378">Hydrolase</keyword>
<dbReference type="PANTHER" id="PTHR33146">
    <property type="entry name" value="ENDONUCLEASE 4"/>
    <property type="match status" value="1"/>
</dbReference>